<name>A0A4Q4N052_ALTAL</name>
<proteinExistence type="predicted"/>
<reference evidence="3" key="1">
    <citation type="journal article" date="2019" name="bioRxiv">
        <title>Genomics, evolutionary history and diagnostics of the Alternaria alternata species group including apple and Asian pear pathotypes.</title>
        <authorList>
            <person name="Armitage A.D."/>
            <person name="Cockerton H.M."/>
            <person name="Sreenivasaprasad S."/>
            <person name="Woodhall J.W."/>
            <person name="Lane C.R."/>
            <person name="Harrison R.J."/>
            <person name="Clarkson J.P."/>
        </authorList>
    </citation>
    <scope>NUCLEOTIDE SEQUENCE [LARGE SCALE GENOMIC DNA]</scope>
    <source>
        <strain evidence="3">FERA 1177</strain>
    </source>
</reference>
<sequence>MAHTAKNFLSFAPLFNSLLLVATGAGIGPLLSLLSSPAIAHMRKQGRQVRVMWCVYDPNAVRWRFVQDIIRRVDQQPKIFDSRNGRPDVAHEAELMKRRCYLEAVMVVSNAKLTREVVEAIKGNGGAAYGAVFDS</sequence>
<comment type="caution">
    <text evidence="2">The sequence shown here is derived from an EMBL/GenBank/DDBJ whole genome shotgun (WGS) entry which is preliminary data.</text>
</comment>
<evidence type="ECO:0000313" key="3">
    <source>
        <dbReference type="Proteomes" id="UP000291422"/>
    </source>
</evidence>
<keyword evidence="1" id="KW-0472">Membrane</keyword>
<evidence type="ECO:0000313" key="2">
    <source>
        <dbReference type="EMBL" id="RYN64989.1"/>
    </source>
</evidence>
<accession>A0A4Q4N052</accession>
<gene>
    <name evidence="2" type="ORF">AA0117_g12279</name>
</gene>
<dbReference type="InterPro" id="IPR039261">
    <property type="entry name" value="FNR_nucleotide-bd"/>
</dbReference>
<keyword evidence="1" id="KW-1133">Transmembrane helix</keyword>
<dbReference type="VEuPathDB" id="FungiDB:CC77DRAFT_938855"/>
<dbReference type="Proteomes" id="UP000291422">
    <property type="component" value="Unassembled WGS sequence"/>
</dbReference>
<protein>
    <recommendedName>
        <fullName evidence="4">Ferric reductase NAD binding domain-containing protein</fullName>
    </recommendedName>
</protein>
<dbReference type="SUPFAM" id="SSF52343">
    <property type="entry name" value="Ferredoxin reductase-like, C-terminal NADP-linked domain"/>
    <property type="match status" value="1"/>
</dbReference>
<dbReference type="InterPro" id="IPR052979">
    <property type="entry name" value="Adenylate-forming_domain"/>
</dbReference>
<dbReference type="Gene3D" id="3.40.50.80">
    <property type="entry name" value="Nucleotide-binding domain of ferredoxin-NADP reductase (FNR) module"/>
    <property type="match status" value="1"/>
</dbReference>
<evidence type="ECO:0008006" key="4">
    <source>
        <dbReference type="Google" id="ProtNLM"/>
    </source>
</evidence>
<evidence type="ECO:0000256" key="1">
    <source>
        <dbReference type="SAM" id="Phobius"/>
    </source>
</evidence>
<dbReference type="PANTHER" id="PTHR33927:SF5">
    <property type="entry name" value="ENZYME, PUTATIVE (AFU_ORTHOLOGUE AFUA_8G01222)-RELATED"/>
    <property type="match status" value="1"/>
</dbReference>
<feature type="transmembrane region" description="Helical" evidence="1">
    <location>
        <begin position="18"/>
        <end position="40"/>
    </location>
</feature>
<dbReference type="AlphaFoldDB" id="A0A4Q4N052"/>
<dbReference type="EMBL" id="PDXD01000068">
    <property type="protein sequence ID" value="RYN64989.1"/>
    <property type="molecule type" value="Genomic_DNA"/>
</dbReference>
<dbReference type="PANTHER" id="PTHR33927">
    <property type="entry name" value="TRANSMEMBRANE PROTEIN"/>
    <property type="match status" value="1"/>
</dbReference>
<organism evidence="2 3">
    <name type="scientific">Alternaria alternata</name>
    <name type="common">Alternaria rot fungus</name>
    <name type="synonym">Torula alternata</name>
    <dbReference type="NCBI Taxonomy" id="5599"/>
    <lineage>
        <taxon>Eukaryota</taxon>
        <taxon>Fungi</taxon>
        <taxon>Dikarya</taxon>
        <taxon>Ascomycota</taxon>
        <taxon>Pezizomycotina</taxon>
        <taxon>Dothideomycetes</taxon>
        <taxon>Pleosporomycetidae</taxon>
        <taxon>Pleosporales</taxon>
        <taxon>Pleosporineae</taxon>
        <taxon>Pleosporaceae</taxon>
        <taxon>Alternaria</taxon>
        <taxon>Alternaria sect. Alternaria</taxon>
        <taxon>Alternaria alternata complex</taxon>
    </lineage>
</organism>
<keyword evidence="1" id="KW-0812">Transmembrane</keyword>